<dbReference type="CDD" id="cd04301">
    <property type="entry name" value="NAT_SF"/>
    <property type="match status" value="1"/>
</dbReference>
<dbReference type="STRING" id="246786.GS18_0200440"/>
<evidence type="ECO:0000259" key="2">
    <source>
        <dbReference type="PROSITE" id="PS51186"/>
    </source>
</evidence>
<accession>A0A084H1N6</accession>
<dbReference type="PANTHER" id="PTHR13947">
    <property type="entry name" value="GNAT FAMILY N-ACETYLTRANSFERASE"/>
    <property type="match status" value="1"/>
</dbReference>
<proteinExistence type="predicted"/>
<dbReference type="AlphaFoldDB" id="A0A084H1N6"/>
<evidence type="ECO:0000313" key="4">
    <source>
        <dbReference type="Proteomes" id="UP000028549"/>
    </source>
</evidence>
<dbReference type="InterPro" id="IPR050769">
    <property type="entry name" value="NAT_camello-type"/>
</dbReference>
<dbReference type="Proteomes" id="UP000028549">
    <property type="component" value="Unassembled WGS sequence"/>
</dbReference>
<dbReference type="Gene3D" id="3.40.630.30">
    <property type="match status" value="1"/>
</dbReference>
<comment type="caution">
    <text evidence="3">The sequence shown here is derived from an EMBL/GenBank/DDBJ whole genome shotgun (WGS) entry which is preliminary data.</text>
</comment>
<reference evidence="3 4" key="1">
    <citation type="journal article" date="2005" name="Int. J. Syst. Evol. Microbiol.">
        <title>Bacillus cibi sp. nov., isolated from jeotgal, a traditional Korean fermented seafood.</title>
        <authorList>
            <person name="Yoon J.H."/>
            <person name="Lee C.H."/>
            <person name="Oh T.K."/>
        </authorList>
    </citation>
    <scope>NUCLEOTIDE SEQUENCE [LARGE SCALE GENOMIC DNA]</scope>
    <source>
        <strain evidence="3 4">DSM 16189</strain>
    </source>
</reference>
<dbReference type="Pfam" id="PF00583">
    <property type="entry name" value="Acetyltransf_1"/>
    <property type="match status" value="1"/>
</dbReference>
<evidence type="ECO:0000313" key="3">
    <source>
        <dbReference type="EMBL" id="KEZ53498.1"/>
    </source>
</evidence>
<dbReference type="InterPro" id="IPR000182">
    <property type="entry name" value="GNAT_dom"/>
</dbReference>
<organism evidence="3 4">
    <name type="scientific">Metabacillus indicus</name>
    <name type="common">Bacillus indicus</name>
    <dbReference type="NCBI Taxonomy" id="246786"/>
    <lineage>
        <taxon>Bacteria</taxon>
        <taxon>Bacillati</taxon>
        <taxon>Bacillota</taxon>
        <taxon>Bacilli</taxon>
        <taxon>Bacillales</taxon>
        <taxon>Bacillaceae</taxon>
        <taxon>Metabacillus</taxon>
    </lineage>
</organism>
<name>A0A084H1N6_METID</name>
<dbReference type="PROSITE" id="PS51186">
    <property type="entry name" value="GNAT"/>
    <property type="match status" value="1"/>
</dbReference>
<gene>
    <name evidence="3" type="ORF">GS18_0200440</name>
</gene>
<dbReference type="RefSeq" id="WP_029282557.1">
    <property type="nucleotide sequence ID" value="NZ_JNVC02000001.1"/>
</dbReference>
<keyword evidence="1" id="KW-0808">Transferase</keyword>
<sequence length="149" mass="17043">MIIKMDITNRKTAEEVLSIQIPSYKVEANLIGSYDIPPLKDTIDTLQRCGECFYGYYSENKLCGALAMKTENEEMDIHRLIVDPGHFRKGIAQSLLSYAERQEGIKRIIVSTGSRNTPAVRFYEKNGFQKVKEVIVNEQISLTFFEKNV</sequence>
<protein>
    <submittedName>
        <fullName evidence="3">GCN5 family acetyltransferase</fullName>
    </submittedName>
</protein>
<dbReference type="OrthoDB" id="46888at2"/>
<dbReference type="PANTHER" id="PTHR13947:SF37">
    <property type="entry name" value="LD18367P"/>
    <property type="match status" value="1"/>
</dbReference>
<dbReference type="EMBL" id="JNVC02000001">
    <property type="protein sequence ID" value="KEZ53498.1"/>
    <property type="molecule type" value="Genomic_DNA"/>
</dbReference>
<dbReference type="GO" id="GO:0008080">
    <property type="term" value="F:N-acetyltransferase activity"/>
    <property type="evidence" value="ECO:0007669"/>
    <property type="project" value="InterPro"/>
</dbReference>
<dbReference type="SUPFAM" id="SSF55729">
    <property type="entry name" value="Acyl-CoA N-acyltransferases (Nat)"/>
    <property type="match status" value="1"/>
</dbReference>
<evidence type="ECO:0000256" key="1">
    <source>
        <dbReference type="ARBA" id="ARBA00022679"/>
    </source>
</evidence>
<feature type="domain" description="N-acetyltransferase" evidence="2">
    <location>
        <begin position="3"/>
        <end position="149"/>
    </location>
</feature>
<keyword evidence="4" id="KW-1185">Reference proteome</keyword>
<dbReference type="InterPro" id="IPR016181">
    <property type="entry name" value="Acyl_CoA_acyltransferase"/>
</dbReference>